<evidence type="ECO:0000313" key="2">
    <source>
        <dbReference type="EMBL" id="AHF05826.1"/>
    </source>
</evidence>
<proteinExistence type="predicted"/>
<feature type="domain" description="ORC1/DEAH AAA+ ATPase" evidence="1">
    <location>
        <begin position="147"/>
        <end position="289"/>
    </location>
</feature>
<dbReference type="Pfam" id="PF13401">
    <property type="entry name" value="AAA_22"/>
    <property type="match status" value="1"/>
</dbReference>
<gene>
    <name evidence="2" type="ORF">DESME_01040</name>
</gene>
<dbReference type="HOGENOM" id="CLU_036574_1_0_9"/>
<evidence type="ECO:0000313" key="3">
    <source>
        <dbReference type="Proteomes" id="UP000010847"/>
    </source>
</evidence>
<accession>W0E9V1</accession>
<dbReference type="EMBL" id="CP007032">
    <property type="protein sequence ID" value="AHF05826.1"/>
    <property type="molecule type" value="Genomic_DNA"/>
</dbReference>
<dbReference type="eggNOG" id="COG2842">
    <property type="taxonomic scope" value="Bacteria"/>
</dbReference>
<dbReference type="Gene3D" id="3.40.50.300">
    <property type="entry name" value="P-loop containing nucleotide triphosphate hydrolases"/>
    <property type="match status" value="1"/>
</dbReference>
<dbReference type="RefSeq" id="WP_006716256.1">
    <property type="nucleotide sequence ID" value="NZ_CP007032.1"/>
</dbReference>
<organism evidence="2 3">
    <name type="scientific">Desulfitobacterium metallireducens DSM 15288</name>
    <dbReference type="NCBI Taxonomy" id="871968"/>
    <lineage>
        <taxon>Bacteria</taxon>
        <taxon>Bacillati</taxon>
        <taxon>Bacillota</taxon>
        <taxon>Clostridia</taxon>
        <taxon>Eubacteriales</taxon>
        <taxon>Desulfitobacteriaceae</taxon>
        <taxon>Desulfitobacterium</taxon>
    </lineage>
</organism>
<dbReference type="OrthoDB" id="5593847at2"/>
<dbReference type="KEGG" id="dmt:DESME_01040"/>
<protein>
    <submittedName>
        <fullName evidence="2">ATPase AAA</fullName>
    </submittedName>
</protein>
<dbReference type="SUPFAM" id="SSF52540">
    <property type="entry name" value="P-loop containing nucleoside triphosphate hydrolases"/>
    <property type="match status" value="1"/>
</dbReference>
<reference evidence="2 3" key="1">
    <citation type="submission" date="2013-12" db="EMBL/GenBank/DDBJ databases">
        <authorList>
            <consortium name="DOE Joint Genome Institute"/>
            <person name="Smidt H."/>
            <person name="Huntemann M."/>
            <person name="Han J."/>
            <person name="Chen A."/>
            <person name="Kyrpides N."/>
            <person name="Mavromatis K."/>
            <person name="Markowitz V."/>
            <person name="Palaniappan K."/>
            <person name="Ivanova N."/>
            <person name="Schaumberg A."/>
            <person name="Pati A."/>
            <person name="Liolios K."/>
            <person name="Nordberg H.P."/>
            <person name="Cantor M.N."/>
            <person name="Hua S.X."/>
            <person name="Woyke T."/>
        </authorList>
    </citation>
    <scope>NUCLEOTIDE SEQUENCE [LARGE SCALE GENOMIC DNA]</scope>
    <source>
        <strain evidence="3">DSM 15288</strain>
    </source>
</reference>
<sequence>MKDSVSEILEHPVLAGYQCEAEYQNQQISAYKGNPLLEALPPIYETEQVAKLLTDFPDYDDSQRSWGGETRKHCVEQIKHFMQPLPYHLKLESSFSRIIRDGYIARNPLSPIFVRQFSVKFSKILATGLNQEGRNITGNRPSASGFSIIGISGIGKTTAVERILLLYPQVIQHSKYHGKPFILKQLVWLKLECPASGSLKVLCQNFFRQVDLILGTDYYKKNVNLYSTKENMLAPIAQIASLHGLGVLVIDEMQRLKKVRNSGEKEMLDFLTELINTIGIPVVLVGTYKSTFLFESAFAHARRASDQGDHILSNMNKGMEWNLFLESLWDLQWTRKVCPLTDELNNVMYEESQGITDIAIKLYKNAQWEAISNRTERITPSLIKDVAKRCLKLLRPKLLALKNNDLNAIKEYEDLKPDWLTLNDYIINSEEKVLIQGRLAEEHIRAKRKHEKNDIMLDLISLALNLGLLPEEAEKISLEVIKASGGIAESTIMRQQVANIALNRTTNAFTESEQMNTNNEKVKSKKKVKPLINKEDPWCKVFQTLEKRGCVSDALKEVGLLKLPTEELLIKC</sequence>
<dbReference type="AlphaFoldDB" id="W0E9V1"/>
<dbReference type="InterPro" id="IPR027417">
    <property type="entry name" value="P-loop_NTPase"/>
</dbReference>
<dbReference type="InterPro" id="IPR049945">
    <property type="entry name" value="AAA_22"/>
</dbReference>
<name>W0E9V1_9FIRM</name>
<dbReference type="GO" id="GO:0016887">
    <property type="term" value="F:ATP hydrolysis activity"/>
    <property type="evidence" value="ECO:0007669"/>
    <property type="project" value="InterPro"/>
</dbReference>
<keyword evidence="3" id="KW-1185">Reference proteome</keyword>
<evidence type="ECO:0000259" key="1">
    <source>
        <dbReference type="Pfam" id="PF13401"/>
    </source>
</evidence>
<dbReference type="STRING" id="871968.DESME_01040"/>
<dbReference type="Proteomes" id="UP000010847">
    <property type="component" value="Chromosome"/>
</dbReference>